<feature type="transmembrane region" description="Helical" evidence="9">
    <location>
        <begin position="58"/>
        <end position="84"/>
    </location>
</feature>
<feature type="transmembrane region" description="Helical" evidence="9">
    <location>
        <begin position="426"/>
        <end position="447"/>
    </location>
</feature>
<gene>
    <name evidence="11" type="ORF">DSLASN_32490</name>
</gene>
<dbReference type="InterPro" id="IPR000515">
    <property type="entry name" value="MetI-like"/>
</dbReference>
<evidence type="ECO:0000256" key="6">
    <source>
        <dbReference type="ARBA" id="ARBA00022970"/>
    </source>
</evidence>
<keyword evidence="7 9" id="KW-1133">Transmembrane helix</keyword>
<dbReference type="PANTHER" id="PTHR30614">
    <property type="entry name" value="MEMBRANE COMPONENT OF AMINO ACID ABC TRANSPORTER"/>
    <property type="match status" value="1"/>
</dbReference>
<evidence type="ECO:0000256" key="9">
    <source>
        <dbReference type="RuleBase" id="RU363032"/>
    </source>
</evidence>
<feature type="transmembrane region" description="Helical" evidence="9">
    <location>
        <begin position="105"/>
        <end position="126"/>
    </location>
</feature>
<keyword evidence="5 9" id="KW-0812">Transmembrane</keyword>
<keyword evidence="3 9" id="KW-0813">Transport</keyword>
<comment type="subcellular location">
    <subcellularLocation>
        <location evidence="1">Cell inner membrane</location>
        <topology evidence="1">Multi-pass membrane protein</topology>
    </subcellularLocation>
    <subcellularLocation>
        <location evidence="9">Cell membrane</location>
        <topology evidence="9">Multi-pass membrane protein</topology>
    </subcellularLocation>
</comment>
<feature type="transmembrane region" description="Helical" evidence="9">
    <location>
        <begin position="561"/>
        <end position="580"/>
    </location>
</feature>
<keyword evidence="4" id="KW-1003">Cell membrane</keyword>
<feature type="transmembrane region" description="Helical" evidence="9">
    <location>
        <begin position="358"/>
        <end position="375"/>
    </location>
</feature>
<dbReference type="InterPro" id="IPR010065">
    <property type="entry name" value="AA_ABC_transptr_permease_3TM"/>
</dbReference>
<feature type="domain" description="ABC transmembrane type-1" evidence="10">
    <location>
        <begin position="390"/>
        <end position="580"/>
    </location>
</feature>
<proteinExistence type="inferred from homology"/>
<evidence type="ECO:0000256" key="5">
    <source>
        <dbReference type="ARBA" id="ARBA00022692"/>
    </source>
</evidence>
<name>A0ABN6F5B8_9BACT</name>
<dbReference type="NCBIfam" id="TIGR01726">
    <property type="entry name" value="HEQRo_perm_3TM"/>
    <property type="match status" value="2"/>
</dbReference>
<keyword evidence="6" id="KW-0029">Amino-acid transport</keyword>
<comment type="similarity">
    <text evidence="2">Belongs to the binding-protein-dependent transport system permease family. HisMQ subfamily.</text>
</comment>
<feature type="transmembrane region" description="Helical" evidence="9">
    <location>
        <begin position="244"/>
        <end position="263"/>
    </location>
</feature>
<dbReference type="SUPFAM" id="SSF161098">
    <property type="entry name" value="MetI-like"/>
    <property type="match status" value="2"/>
</dbReference>
<feature type="transmembrane region" description="Helical" evidence="9">
    <location>
        <begin position="331"/>
        <end position="351"/>
    </location>
</feature>
<dbReference type="PROSITE" id="PS50928">
    <property type="entry name" value="ABC_TM1"/>
    <property type="match status" value="2"/>
</dbReference>
<evidence type="ECO:0000313" key="12">
    <source>
        <dbReference type="Proteomes" id="UP001320148"/>
    </source>
</evidence>
<dbReference type="Gene3D" id="1.10.3720.10">
    <property type="entry name" value="MetI-like"/>
    <property type="match status" value="2"/>
</dbReference>
<evidence type="ECO:0000256" key="2">
    <source>
        <dbReference type="ARBA" id="ARBA00010072"/>
    </source>
</evidence>
<feature type="transmembrane region" description="Helical" evidence="9">
    <location>
        <begin position="516"/>
        <end position="541"/>
    </location>
</feature>
<feature type="transmembrane region" description="Helical" evidence="9">
    <location>
        <begin position="291"/>
        <end position="311"/>
    </location>
</feature>
<dbReference type="EMBL" id="AP024488">
    <property type="protein sequence ID" value="BCS97617.1"/>
    <property type="molecule type" value="Genomic_DNA"/>
</dbReference>
<evidence type="ECO:0000256" key="1">
    <source>
        <dbReference type="ARBA" id="ARBA00004429"/>
    </source>
</evidence>
<dbReference type="PANTHER" id="PTHR30614:SF0">
    <property type="entry name" value="L-CYSTINE TRANSPORT SYSTEM PERMEASE PROTEIN TCYL"/>
    <property type="match status" value="1"/>
</dbReference>
<evidence type="ECO:0000256" key="8">
    <source>
        <dbReference type="ARBA" id="ARBA00023136"/>
    </source>
</evidence>
<keyword evidence="8 9" id="KW-0472">Membrane</keyword>
<evidence type="ECO:0000259" key="10">
    <source>
        <dbReference type="PROSITE" id="PS50928"/>
    </source>
</evidence>
<reference evidence="11 12" key="1">
    <citation type="submission" date="2021-02" db="EMBL/GenBank/DDBJ databases">
        <title>Complete genome of Desulfoluna sp. strain ASN36.</title>
        <authorList>
            <person name="Takahashi A."/>
            <person name="Kojima H."/>
            <person name="Fukui M."/>
        </authorList>
    </citation>
    <scope>NUCLEOTIDE SEQUENCE [LARGE SCALE GENOMIC DNA]</scope>
    <source>
        <strain evidence="11 12">ASN36</strain>
    </source>
</reference>
<protein>
    <submittedName>
        <fullName evidence="11">Amino acid ABC transporter permease</fullName>
    </submittedName>
</protein>
<dbReference type="Pfam" id="PF00528">
    <property type="entry name" value="BPD_transp_1"/>
    <property type="match status" value="2"/>
</dbReference>
<sequence length="596" mass="65635">MERAESFEVPESLKQVGVAAALAAIIWFFFRNINLGYDFHWAVLYETNATYKEVIGLWLIKGLILTVNISVVSGFFALLLGTLFGIGRLSSFKPVYWFSTCYVELFRNTPLLVQMFFWYFAFPMVLPEGIVSFLNSHNFEFTAAVISLSVYTGAYIAEVVRAGIQAVPYGHVEAATSSGLSYPQQLRFVVLPQAFRIIIPPLGSELLNNLKNSSLAMTIGVAELCWQSQQIESFTFKGFEATSAASAIYLILCITISVLMNSINHHLKIGGAKDLTTFDKGLALLFRPLKWGLIGIGKVLAVLFAPLAAMMEPDTENPYAATAFDAKVMPVLSLVGKGISTVLILAFLAAIIKGLLGFNWGVIFANLKPMIFWSFPDSSGNELFWGLGGLSLSFLMAVIVITVSFFIGIAVGLGRLSDNPVINTPSVIYIEIIRGNPLIMVIFWVYFFSPILTGIQLDVFWSATIAFIIFSGAYLAEIIRAGVEALPPGQFEAAKAAGFSYWQTMRYIILPQALKIMIPAFVGQFITIFKDTSLAYIIGVFELTTVAQTISNRLMFYPFEIYVAIGVLYFICCYSMSIVARRLEVRLAAGARGMAG</sequence>
<feature type="transmembrane region" description="Helical" evidence="9">
    <location>
        <begin position="387"/>
        <end position="414"/>
    </location>
</feature>
<dbReference type="RefSeq" id="WP_236889022.1">
    <property type="nucleotide sequence ID" value="NZ_AP024488.1"/>
</dbReference>
<organism evidence="11 12">
    <name type="scientific">Desulfoluna limicola</name>
    <dbReference type="NCBI Taxonomy" id="2810562"/>
    <lineage>
        <taxon>Bacteria</taxon>
        <taxon>Pseudomonadati</taxon>
        <taxon>Thermodesulfobacteriota</taxon>
        <taxon>Desulfobacteria</taxon>
        <taxon>Desulfobacterales</taxon>
        <taxon>Desulfolunaceae</taxon>
        <taxon>Desulfoluna</taxon>
    </lineage>
</organism>
<evidence type="ECO:0000256" key="7">
    <source>
        <dbReference type="ARBA" id="ARBA00022989"/>
    </source>
</evidence>
<dbReference type="Proteomes" id="UP001320148">
    <property type="component" value="Chromosome"/>
</dbReference>
<dbReference type="CDD" id="cd06261">
    <property type="entry name" value="TM_PBP2"/>
    <property type="match status" value="2"/>
</dbReference>
<dbReference type="InterPro" id="IPR035906">
    <property type="entry name" value="MetI-like_sf"/>
</dbReference>
<evidence type="ECO:0000256" key="3">
    <source>
        <dbReference type="ARBA" id="ARBA00022448"/>
    </source>
</evidence>
<accession>A0ABN6F5B8</accession>
<feature type="domain" description="ABC transmembrane type-1" evidence="10">
    <location>
        <begin position="63"/>
        <end position="260"/>
    </location>
</feature>
<keyword evidence="12" id="KW-1185">Reference proteome</keyword>
<dbReference type="InterPro" id="IPR043429">
    <property type="entry name" value="ArtM/GltK/GlnP/TcyL/YhdX-like"/>
</dbReference>
<evidence type="ECO:0000313" key="11">
    <source>
        <dbReference type="EMBL" id="BCS97617.1"/>
    </source>
</evidence>
<feature type="transmembrane region" description="Helical" evidence="9">
    <location>
        <begin position="12"/>
        <end position="30"/>
    </location>
</feature>
<feature type="transmembrane region" description="Helical" evidence="9">
    <location>
        <begin position="459"/>
        <end position="476"/>
    </location>
</feature>
<evidence type="ECO:0000256" key="4">
    <source>
        <dbReference type="ARBA" id="ARBA00022475"/>
    </source>
</evidence>